<accession>A0ABU2QRF1</accession>
<comment type="caution">
    <text evidence="2">The sequence shown here is derived from an EMBL/GenBank/DDBJ whole genome shotgun (WGS) entry which is preliminary data.</text>
</comment>
<evidence type="ECO:0000313" key="3">
    <source>
        <dbReference type="Proteomes" id="UP001180503"/>
    </source>
</evidence>
<evidence type="ECO:0000256" key="1">
    <source>
        <dbReference type="SAM" id="MobiDB-lite"/>
    </source>
</evidence>
<feature type="compositionally biased region" description="Acidic residues" evidence="1">
    <location>
        <begin position="123"/>
        <end position="134"/>
    </location>
</feature>
<dbReference type="EMBL" id="JAVRFB010000196">
    <property type="protein sequence ID" value="MDT0406945.1"/>
    <property type="molecule type" value="Genomic_DNA"/>
</dbReference>
<evidence type="ECO:0000313" key="2">
    <source>
        <dbReference type="EMBL" id="MDT0406945.1"/>
    </source>
</evidence>
<feature type="non-terminal residue" evidence="2">
    <location>
        <position position="1"/>
    </location>
</feature>
<sequence>SGVTAKRGLWEIHRDPYDVSQIWIRNHRGRGEWVPAFWKHLNRVPVPLGELAWDHEAGKLPGATEAEIAEAVAALLTRAHAGPDRPQQGKASKKDRWVAARTRAARPSTPLPRPAPEPAPADDAAEPAESEELAEVIPLGLFDPLENPWRRS</sequence>
<dbReference type="Proteomes" id="UP001180503">
    <property type="component" value="Unassembled WGS sequence"/>
</dbReference>
<reference evidence="3" key="1">
    <citation type="submission" date="2023-07" db="EMBL/GenBank/DDBJ databases">
        <title>30 novel species of actinomycetes from the DSMZ collection.</title>
        <authorList>
            <person name="Nouioui I."/>
        </authorList>
    </citation>
    <scope>NUCLEOTIDE SEQUENCE [LARGE SCALE GENOMIC DNA]</scope>
    <source>
        <strain evidence="3">DSM 41635</strain>
    </source>
</reference>
<name>A0ABU2QRF1_9ACTN</name>
<organism evidence="2 3">
    <name type="scientific">Streptomyces edwardsiae</name>
    <dbReference type="NCBI Taxonomy" id="3075527"/>
    <lineage>
        <taxon>Bacteria</taxon>
        <taxon>Bacillati</taxon>
        <taxon>Actinomycetota</taxon>
        <taxon>Actinomycetes</taxon>
        <taxon>Kitasatosporales</taxon>
        <taxon>Streptomycetaceae</taxon>
        <taxon>Streptomyces</taxon>
    </lineage>
</organism>
<feature type="compositionally biased region" description="Pro residues" evidence="1">
    <location>
        <begin position="109"/>
        <end position="119"/>
    </location>
</feature>
<protein>
    <submittedName>
        <fullName evidence="2">Integrase</fullName>
    </submittedName>
</protein>
<feature type="region of interest" description="Disordered" evidence="1">
    <location>
        <begin position="79"/>
        <end position="139"/>
    </location>
</feature>
<feature type="compositionally biased region" description="Low complexity" evidence="1">
    <location>
        <begin position="99"/>
        <end position="108"/>
    </location>
</feature>
<proteinExistence type="predicted"/>
<gene>
    <name evidence="2" type="ORF">RM528_34460</name>
</gene>